<dbReference type="Proteomes" id="UP000701853">
    <property type="component" value="Chromosome 6"/>
</dbReference>
<evidence type="ECO:0000313" key="2">
    <source>
        <dbReference type="EMBL" id="KAG8491082.1"/>
    </source>
</evidence>
<protein>
    <recommendedName>
        <fullName evidence="4">Pentatricopeptide repeat-containing protein</fullName>
    </recommendedName>
</protein>
<reference evidence="2 3" key="1">
    <citation type="journal article" date="2021" name="bioRxiv">
        <title>The Gossypium anomalum genome as a resource for cotton improvement and evolutionary analysis of hybrid incompatibility.</title>
        <authorList>
            <person name="Grover C.E."/>
            <person name="Yuan D."/>
            <person name="Arick M.A."/>
            <person name="Miller E.R."/>
            <person name="Hu G."/>
            <person name="Peterson D.G."/>
            <person name="Wendel J.F."/>
            <person name="Udall J.A."/>
        </authorList>
    </citation>
    <scope>NUCLEOTIDE SEQUENCE [LARGE SCALE GENOMIC DNA]</scope>
    <source>
        <strain evidence="2">JFW-Udall</strain>
        <tissue evidence="2">Leaf</tissue>
    </source>
</reference>
<dbReference type="EMBL" id="JAHUZN010000006">
    <property type="protein sequence ID" value="KAG8491082.1"/>
    <property type="molecule type" value="Genomic_DNA"/>
</dbReference>
<dbReference type="NCBIfam" id="TIGR00756">
    <property type="entry name" value="PPR"/>
    <property type="match status" value="1"/>
</dbReference>
<keyword evidence="3" id="KW-1185">Reference proteome</keyword>
<accession>A0A8J5Z302</accession>
<comment type="caution">
    <text evidence="2">The sequence shown here is derived from an EMBL/GenBank/DDBJ whole genome shotgun (WGS) entry which is preliminary data.</text>
</comment>
<name>A0A8J5Z302_9ROSI</name>
<dbReference type="PANTHER" id="PTHR47493">
    <property type="entry name" value="OS08G0520200 PROTEIN"/>
    <property type="match status" value="1"/>
</dbReference>
<dbReference type="InterPro" id="IPR002885">
    <property type="entry name" value="PPR_rpt"/>
</dbReference>
<evidence type="ECO:0000256" key="1">
    <source>
        <dbReference type="ARBA" id="ARBA00022737"/>
    </source>
</evidence>
<organism evidence="2 3">
    <name type="scientific">Gossypium anomalum</name>
    <dbReference type="NCBI Taxonomy" id="47600"/>
    <lineage>
        <taxon>Eukaryota</taxon>
        <taxon>Viridiplantae</taxon>
        <taxon>Streptophyta</taxon>
        <taxon>Embryophyta</taxon>
        <taxon>Tracheophyta</taxon>
        <taxon>Spermatophyta</taxon>
        <taxon>Magnoliopsida</taxon>
        <taxon>eudicotyledons</taxon>
        <taxon>Gunneridae</taxon>
        <taxon>Pentapetalae</taxon>
        <taxon>rosids</taxon>
        <taxon>malvids</taxon>
        <taxon>Malvales</taxon>
        <taxon>Malvaceae</taxon>
        <taxon>Malvoideae</taxon>
        <taxon>Gossypium</taxon>
    </lineage>
</organism>
<gene>
    <name evidence="2" type="ORF">CXB51_014231</name>
</gene>
<dbReference type="AlphaFoldDB" id="A0A8J5Z302"/>
<sequence length="514" mass="58813">MAKDPSVRLVKSRNIGYGDAFQNLDTKFSPTAVSAVSFPDLTRIPCWIVLTRVLHPKLPSPGNEGCGCRCLALSMVTCRPFHSCRLEFRTKMETQSLLRRTPLAFSITSLKSNPSSPNFNNNQPLSREIIRRWKREGRILRRDNLVDCASLVQTLARKRMPHIAHRLLLELNSQGLIPNTATLSALMLCYADNGLFTQAEAIWEEMLNTSSFMLAIPLVSKFLDAYGNVGQFHRVQKILDHVILHRFNLLPQVYPVAISCFGKHGQLDLMENTLKEMVSKGLSIDSATGNAFVRYYSIFGSLTEMESAYARFKRSRHLIDEEGIRAMSFAYIKEGKFYKLGEFLTDVGLGRTDLGNLLWNLLLLSYAANFKMKTMQRQFLKMLNSGFLPDLTTFNIRALAFSRMSMFWDLHLSLEHMKHESIVPDLATYGCVVDAYLDRRLGRNLDFILSNMNADESPIILTDPLVFEALGKGDFQSSSEAFMELKSQKKWTYRQLIAVYLKKQFRRNQIFWNY</sequence>
<dbReference type="OrthoDB" id="762539at2759"/>
<dbReference type="Gene3D" id="1.25.40.10">
    <property type="entry name" value="Tetratricopeptide repeat domain"/>
    <property type="match status" value="3"/>
</dbReference>
<evidence type="ECO:0000313" key="3">
    <source>
        <dbReference type="Proteomes" id="UP000701853"/>
    </source>
</evidence>
<dbReference type="PANTHER" id="PTHR47493:SF1">
    <property type="entry name" value="OS08G0520200 PROTEIN"/>
    <property type="match status" value="1"/>
</dbReference>
<keyword evidence="1" id="KW-0677">Repeat</keyword>
<dbReference type="InterPro" id="IPR011990">
    <property type="entry name" value="TPR-like_helical_dom_sf"/>
</dbReference>
<evidence type="ECO:0008006" key="4">
    <source>
        <dbReference type="Google" id="ProtNLM"/>
    </source>
</evidence>
<proteinExistence type="predicted"/>
<dbReference type="Pfam" id="PF01535">
    <property type="entry name" value="PPR"/>
    <property type="match status" value="2"/>
</dbReference>